<dbReference type="Gene3D" id="1.10.150.530">
    <property type="match status" value="1"/>
</dbReference>
<dbReference type="GO" id="GO:0000049">
    <property type="term" value="F:tRNA binding"/>
    <property type="evidence" value="ECO:0007669"/>
    <property type="project" value="UniProtKB-UniRule"/>
</dbReference>
<feature type="binding site" evidence="14">
    <location>
        <position position="265"/>
    </location>
    <ligand>
        <name>S-adenosyl-L-methionine</name>
        <dbReference type="ChEBI" id="CHEBI:59789"/>
    </ligand>
</feature>
<comment type="function">
    <text evidence="14">Specifically methylates position 2 of adenine 2503 in 23S rRNA and position 2 of adenine 37 in tRNAs. m2A2503 modification seems to play a crucial role in the proofreading step occurring at the peptidyl transferase center and thus would serve to optimize ribosomal fidelity.</text>
</comment>
<feature type="active site" description="S-methylcysteine intermediate" evidence="14">
    <location>
        <position position="407"/>
    </location>
</feature>
<dbReference type="InterPro" id="IPR007197">
    <property type="entry name" value="rSAM"/>
</dbReference>
<dbReference type="GO" id="GO:0030488">
    <property type="term" value="P:tRNA methylation"/>
    <property type="evidence" value="ECO:0007669"/>
    <property type="project" value="UniProtKB-UniRule"/>
</dbReference>
<dbReference type="InterPro" id="IPR004383">
    <property type="entry name" value="rRNA_lsu_MTrfase_RlmN/Cfr"/>
</dbReference>
<dbReference type="GO" id="GO:0070475">
    <property type="term" value="P:rRNA base methylation"/>
    <property type="evidence" value="ECO:0007669"/>
    <property type="project" value="UniProtKB-UniRule"/>
</dbReference>
<evidence type="ECO:0000256" key="1">
    <source>
        <dbReference type="ARBA" id="ARBA00004496"/>
    </source>
</evidence>
<dbReference type="GO" id="GO:0051539">
    <property type="term" value="F:4 iron, 4 sulfur cluster binding"/>
    <property type="evidence" value="ECO:0007669"/>
    <property type="project" value="UniProtKB-UniRule"/>
</dbReference>
<evidence type="ECO:0000256" key="3">
    <source>
        <dbReference type="ARBA" id="ARBA00022485"/>
    </source>
</evidence>
<dbReference type="KEGG" id="moc:BB934_13380"/>
<dbReference type="SUPFAM" id="SSF102114">
    <property type="entry name" value="Radical SAM enzymes"/>
    <property type="match status" value="1"/>
</dbReference>
<dbReference type="PANTHER" id="PTHR30544">
    <property type="entry name" value="23S RRNA METHYLTRANSFERASE"/>
    <property type="match status" value="1"/>
</dbReference>
<evidence type="ECO:0000256" key="9">
    <source>
        <dbReference type="ARBA" id="ARBA00022694"/>
    </source>
</evidence>
<evidence type="ECO:0000256" key="12">
    <source>
        <dbReference type="ARBA" id="ARBA00023014"/>
    </source>
</evidence>
<dbReference type="GO" id="GO:0002935">
    <property type="term" value="F:tRNA (adenine(37)-C2)-methyltransferase activity"/>
    <property type="evidence" value="ECO:0007669"/>
    <property type="project" value="UniProtKB-UniRule"/>
</dbReference>
<keyword evidence="10 14" id="KW-0479">Metal-binding</keyword>
<proteinExistence type="inferred from homology"/>
<keyword evidence="3 14" id="KW-0004">4Fe-4S</keyword>
<comment type="subcellular location">
    <subcellularLocation>
        <location evidence="1 14">Cytoplasm</location>
    </subcellularLocation>
</comment>
<dbReference type="EMBL" id="CP016616">
    <property type="protein sequence ID" value="ANY79084.1"/>
    <property type="molecule type" value="Genomic_DNA"/>
</dbReference>
<dbReference type="SFLD" id="SFLDG01062">
    <property type="entry name" value="methyltransferase_(Class_A)"/>
    <property type="match status" value="1"/>
</dbReference>
<comment type="caution">
    <text evidence="14">Lacks conserved residue(s) required for the propagation of feature annotation.</text>
</comment>
<keyword evidence="4 14" id="KW-0963">Cytoplasm</keyword>
<dbReference type="HAMAP" id="MF_01849">
    <property type="entry name" value="RNA_methyltr_RlmN"/>
    <property type="match status" value="1"/>
</dbReference>
<dbReference type="InterPro" id="IPR040072">
    <property type="entry name" value="Methyltransferase_A"/>
</dbReference>
<comment type="catalytic activity">
    <reaction evidence="14">
        <text>adenosine(2503) in 23S rRNA + 2 reduced [2Fe-2S]-[ferredoxin] + 2 S-adenosyl-L-methionine = 2-methyladenosine(2503) in 23S rRNA + 5'-deoxyadenosine + L-methionine + 2 oxidized [2Fe-2S]-[ferredoxin] + S-adenosyl-L-homocysteine</text>
        <dbReference type="Rhea" id="RHEA:42916"/>
        <dbReference type="Rhea" id="RHEA-COMP:10000"/>
        <dbReference type="Rhea" id="RHEA-COMP:10001"/>
        <dbReference type="Rhea" id="RHEA-COMP:10152"/>
        <dbReference type="Rhea" id="RHEA-COMP:10282"/>
        <dbReference type="ChEBI" id="CHEBI:17319"/>
        <dbReference type="ChEBI" id="CHEBI:33737"/>
        <dbReference type="ChEBI" id="CHEBI:33738"/>
        <dbReference type="ChEBI" id="CHEBI:57844"/>
        <dbReference type="ChEBI" id="CHEBI:57856"/>
        <dbReference type="ChEBI" id="CHEBI:59789"/>
        <dbReference type="ChEBI" id="CHEBI:74411"/>
        <dbReference type="ChEBI" id="CHEBI:74497"/>
        <dbReference type="EC" id="2.1.1.192"/>
    </reaction>
</comment>
<dbReference type="Pfam" id="PF04055">
    <property type="entry name" value="Radical_SAM"/>
    <property type="match status" value="1"/>
</dbReference>
<protein>
    <recommendedName>
        <fullName evidence="14">Dual-specificity RNA methyltransferase RlmN</fullName>
        <ecNumber evidence="14">2.1.1.192</ecNumber>
    </recommendedName>
    <alternativeName>
        <fullName evidence="14">23S rRNA (adenine(2503)-C(2))-methyltransferase</fullName>
    </alternativeName>
    <alternativeName>
        <fullName evidence="14">23S rRNA m2A2503 methyltransferase</fullName>
    </alternativeName>
    <alternativeName>
        <fullName evidence="14">Ribosomal RNA large subunit methyltransferase N</fullName>
    </alternativeName>
    <alternativeName>
        <fullName evidence="14">tRNA (adenine(37)-C(2))-methyltransferase</fullName>
    </alternativeName>
    <alternativeName>
        <fullName evidence="14">tRNA m2A37 methyltransferase</fullName>
    </alternativeName>
</protein>
<sequence>MATVLDIAKHNPNAATLAVSDAARVAGFVEKKAELNVVAGAAPGGASLIGLTRDQLKDSLAAIGVPERDLKMRVAQLWHWIYFRGAKDFAEMTNVGKELRARLAAAYTLARPQVVSEQVSKDGTRKWLIRMASTGPLDKGAEIECVYIPEVDRGTLCVSSQVGCTLTCSFCHTGTQRLVRNLTSAEIVAQLIVARDSIGDWPHATPPEGAQEKGLLPTDGSRFVSNIVFMGMGEPLYNTDNVIAAIDVMSDGEGLTLSRRRITVSTSGVVPQMERLGSEANTMLAISLHAVRDELRDDLVPINRKYDIGQLLDACRAYPGLSNARRITFEYVMLKGVNDSDADARQLVRLLKGIPAKINLIPFNPWPGSKYECSDWERIERFSEIVFRAGYASPVRTPRGRDILAACGQLKSETEKLRARARMMAEQGIGAEGVYAVGNGE</sequence>
<feature type="binding site" evidence="14">
    <location>
        <begin position="233"/>
        <end position="234"/>
    </location>
    <ligand>
        <name>S-adenosyl-L-methionine</name>
        <dbReference type="ChEBI" id="CHEBI:59789"/>
    </ligand>
</feature>
<dbReference type="OrthoDB" id="9793973at2"/>
<feature type="binding site" evidence="14">
    <location>
        <position position="164"/>
    </location>
    <ligand>
        <name>[4Fe-4S] cluster</name>
        <dbReference type="ChEBI" id="CHEBI:49883"/>
        <note>4Fe-4S-S-AdoMet</note>
    </ligand>
</feature>
<dbReference type="InterPro" id="IPR048641">
    <property type="entry name" value="RlmN_N"/>
</dbReference>
<feature type="binding site" evidence="14">
    <location>
        <position position="171"/>
    </location>
    <ligand>
        <name>[4Fe-4S] cluster</name>
        <dbReference type="ChEBI" id="CHEBI:49883"/>
        <note>4Fe-4S-S-AdoMet</note>
    </ligand>
</feature>
<dbReference type="CDD" id="cd01335">
    <property type="entry name" value="Radical_SAM"/>
    <property type="match status" value="1"/>
</dbReference>
<evidence type="ECO:0000259" key="15">
    <source>
        <dbReference type="PROSITE" id="PS51918"/>
    </source>
</evidence>
<dbReference type="GO" id="GO:0046872">
    <property type="term" value="F:metal ion binding"/>
    <property type="evidence" value="ECO:0007669"/>
    <property type="project" value="UniProtKB-KW"/>
</dbReference>
<dbReference type="NCBIfam" id="TIGR00048">
    <property type="entry name" value="rRNA_mod_RlmN"/>
    <property type="match status" value="1"/>
</dbReference>
<dbReference type="AlphaFoldDB" id="A0A1B2EGI3"/>
<dbReference type="Pfam" id="PF21016">
    <property type="entry name" value="RlmN_N"/>
    <property type="match status" value="1"/>
</dbReference>
<dbReference type="InterPro" id="IPR006638">
    <property type="entry name" value="Elp3/MiaA/NifB-like_rSAM"/>
</dbReference>
<evidence type="ECO:0000256" key="14">
    <source>
        <dbReference type="HAMAP-Rule" id="MF_01849"/>
    </source>
</evidence>
<dbReference type="Gene3D" id="3.20.20.70">
    <property type="entry name" value="Aldolase class I"/>
    <property type="match status" value="1"/>
</dbReference>
<dbReference type="InterPro" id="IPR027492">
    <property type="entry name" value="RNA_MTrfase_RlmN"/>
</dbReference>
<dbReference type="PIRSF" id="PIRSF006004">
    <property type="entry name" value="CHP00048"/>
    <property type="match status" value="1"/>
</dbReference>
<dbReference type="InterPro" id="IPR058240">
    <property type="entry name" value="rSAM_sf"/>
</dbReference>
<keyword evidence="11 14" id="KW-0408">Iron</keyword>
<keyword evidence="12 14" id="KW-0411">Iron-sulfur</keyword>
<comment type="cofactor">
    <cofactor evidence="14">
        <name>[4Fe-4S] cluster</name>
        <dbReference type="ChEBI" id="CHEBI:49883"/>
    </cofactor>
    <text evidence="14">Binds 1 [4Fe-4S] cluster. The cluster is coordinated with 3 cysteines and an exchangeable S-adenosyl-L-methionine.</text>
</comment>
<dbReference type="FunFam" id="3.20.20.70:FF:000008">
    <property type="entry name" value="Dual-specificity RNA methyltransferase RlmN"/>
    <property type="match status" value="1"/>
</dbReference>
<keyword evidence="8 14" id="KW-0949">S-adenosyl-L-methionine</keyword>
<keyword evidence="9 14" id="KW-0819">tRNA processing</keyword>
<comment type="catalytic activity">
    <reaction evidence="14">
        <text>adenosine(37) in tRNA + 2 reduced [2Fe-2S]-[ferredoxin] + 2 S-adenosyl-L-methionine = 2-methyladenosine(37) in tRNA + 5'-deoxyadenosine + L-methionine + 2 oxidized [2Fe-2S]-[ferredoxin] + S-adenosyl-L-homocysteine</text>
        <dbReference type="Rhea" id="RHEA:43332"/>
        <dbReference type="Rhea" id="RHEA-COMP:10000"/>
        <dbReference type="Rhea" id="RHEA-COMP:10001"/>
        <dbReference type="Rhea" id="RHEA-COMP:10162"/>
        <dbReference type="Rhea" id="RHEA-COMP:10485"/>
        <dbReference type="ChEBI" id="CHEBI:17319"/>
        <dbReference type="ChEBI" id="CHEBI:33737"/>
        <dbReference type="ChEBI" id="CHEBI:33738"/>
        <dbReference type="ChEBI" id="CHEBI:57844"/>
        <dbReference type="ChEBI" id="CHEBI:57856"/>
        <dbReference type="ChEBI" id="CHEBI:59789"/>
        <dbReference type="ChEBI" id="CHEBI:74411"/>
        <dbReference type="ChEBI" id="CHEBI:74497"/>
        <dbReference type="EC" id="2.1.1.192"/>
    </reaction>
</comment>
<dbReference type="PANTHER" id="PTHR30544:SF5">
    <property type="entry name" value="RADICAL SAM CORE DOMAIN-CONTAINING PROTEIN"/>
    <property type="match status" value="1"/>
</dbReference>
<feature type="binding site" evidence="14">
    <location>
        <position position="168"/>
    </location>
    <ligand>
        <name>[4Fe-4S] cluster</name>
        <dbReference type="ChEBI" id="CHEBI:49883"/>
        <note>4Fe-4S-S-AdoMet</note>
    </ligand>
</feature>
<dbReference type="PROSITE" id="PS51918">
    <property type="entry name" value="RADICAL_SAM"/>
    <property type="match status" value="1"/>
</dbReference>
<evidence type="ECO:0000256" key="7">
    <source>
        <dbReference type="ARBA" id="ARBA00022679"/>
    </source>
</evidence>
<evidence type="ECO:0000256" key="2">
    <source>
        <dbReference type="ARBA" id="ARBA00007544"/>
    </source>
</evidence>
<evidence type="ECO:0000256" key="6">
    <source>
        <dbReference type="ARBA" id="ARBA00022603"/>
    </source>
</evidence>
<dbReference type="EC" id="2.1.1.192" evidence="14"/>
<dbReference type="InterPro" id="IPR013785">
    <property type="entry name" value="Aldolase_TIM"/>
</dbReference>
<organism evidence="16">
    <name type="scientific">Microvirga ossetica</name>
    <dbReference type="NCBI Taxonomy" id="1882682"/>
    <lineage>
        <taxon>Bacteria</taxon>
        <taxon>Pseudomonadati</taxon>
        <taxon>Pseudomonadota</taxon>
        <taxon>Alphaproteobacteria</taxon>
        <taxon>Hyphomicrobiales</taxon>
        <taxon>Methylobacteriaceae</taxon>
        <taxon>Microvirga</taxon>
    </lineage>
</organism>
<dbReference type="RefSeq" id="WP_099510097.1">
    <property type="nucleotide sequence ID" value="NZ_CP016616.1"/>
</dbReference>
<feature type="domain" description="Radical SAM core" evidence="15">
    <location>
        <begin position="150"/>
        <end position="404"/>
    </location>
</feature>
<accession>A0A1B2EGI3</accession>
<feature type="binding site" evidence="14">
    <location>
        <position position="364"/>
    </location>
    <ligand>
        <name>S-adenosyl-L-methionine</name>
        <dbReference type="ChEBI" id="CHEBI:59789"/>
    </ligand>
</feature>
<dbReference type="SFLD" id="SFLDS00029">
    <property type="entry name" value="Radical_SAM"/>
    <property type="match status" value="1"/>
</dbReference>
<feature type="binding site" evidence="14">
    <location>
        <begin position="287"/>
        <end position="289"/>
    </location>
    <ligand>
        <name>S-adenosyl-L-methionine</name>
        <dbReference type="ChEBI" id="CHEBI:59789"/>
    </ligand>
</feature>
<name>A0A1B2EGI3_9HYPH</name>
<dbReference type="SMART" id="SM00729">
    <property type="entry name" value="Elp3"/>
    <property type="match status" value="1"/>
</dbReference>
<comment type="miscellaneous">
    <text evidence="14">Reaction proceeds by a ping-pong mechanism involving intermediate methylation of a conserved cysteine residue.</text>
</comment>
<keyword evidence="6 14" id="KW-0489">Methyltransferase</keyword>
<dbReference type="GO" id="GO:0019843">
    <property type="term" value="F:rRNA binding"/>
    <property type="evidence" value="ECO:0007669"/>
    <property type="project" value="UniProtKB-UniRule"/>
</dbReference>
<gene>
    <name evidence="14" type="primary">rlmN</name>
    <name evidence="16" type="ORF">BB934_13380</name>
</gene>
<evidence type="ECO:0000313" key="16">
    <source>
        <dbReference type="EMBL" id="ANY79084.1"/>
    </source>
</evidence>
<dbReference type="GO" id="GO:0070040">
    <property type="term" value="F:rRNA (adenine(2503)-C2-)-methyltransferase activity"/>
    <property type="evidence" value="ECO:0007669"/>
    <property type="project" value="UniProtKB-UniRule"/>
</dbReference>
<evidence type="ECO:0000256" key="10">
    <source>
        <dbReference type="ARBA" id="ARBA00022723"/>
    </source>
</evidence>
<dbReference type="SFLD" id="SFLDF00275">
    <property type="entry name" value="adenosine_C2_methyltransferase"/>
    <property type="match status" value="1"/>
</dbReference>
<keyword evidence="13 14" id="KW-1015">Disulfide bond</keyword>
<keyword evidence="7 14" id="KW-0808">Transferase</keyword>
<comment type="similarity">
    <text evidence="2 14">Belongs to the radical SAM superfamily. RlmN family.</text>
</comment>
<dbReference type="GO" id="GO:0005737">
    <property type="term" value="C:cytoplasm"/>
    <property type="evidence" value="ECO:0007669"/>
    <property type="project" value="UniProtKB-SubCell"/>
</dbReference>
<evidence type="ECO:0000256" key="4">
    <source>
        <dbReference type="ARBA" id="ARBA00022490"/>
    </source>
</evidence>
<evidence type="ECO:0000256" key="13">
    <source>
        <dbReference type="ARBA" id="ARBA00023157"/>
    </source>
</evidence>
<evidence type="ECO:0000256" key="5">
    <source>
        <dbReference type="ARBA" id="ARBA00022552"/>
    </source>
</evidence>
<keyword evidence="5 14" id="KW-0698">rRNA processing</keyword>
<evidence type="ECO:0000256" key="11">
    <source>
        <dbReference type="ARBA" id="ARBA00023004"/>
    </source>
</evidence>
<feature type="active site" description="Proton acceptor" evidence="14">
    <location>
        <position position="144"/>
    </location>
</feature>
<reference evidence="16" key="1">
    <citation type="submission" date="2016-07" db="EMBL/GenBank/DDBJ databases">
        <title>Microvirga ossetica sp. nov. a new species of rhizobia isolated from root nodules of the legume species Vicia alpestris Steven originated from North Ossetia region in the Caucasus.</title>
        <authorList>
            <person name="Safronova V.I."/>
            <person name="Kuznetsova I.G."/>
            <person name="Sazanova A.L."/>
            <person name="Belimov A."/>
            <person name="Andronov E."/>
            <person name="Osledkin Y.S."/>
            <person name="Onishchuk O.P."/>
            <person name="Kurchak O.N."/>
            <person name="Shaposhnikov A.I."/>
            <person name="Willems A."/>
            <person name="Tikhonovich I.A."/>
        </authorList>
    </citation>
    <scope>NUCLEOTIDE SEQUENCE [LARGE SCALE GENOMIC DNA]</scope>
    <source>
        <strain evidence="16">V5/3M</strain>
    </source>
</reference>
<evidence type="ECO:0000256" key="8">
    <source>
        <dbReference type="ARBA" id="ARBA00022691"/>
    </source>
</evidence>